<name>A7S8C3_NEMVE</name>
<dbReference type="Pfam" id="PF00675">
    <property type="entry name" value="Peptidase_M16"/>
    <property type="match status" value="1"/>
</dbReference>
<comment type="subcellular location">
    <subcellularLocation>
        <location evidence="1">Mitochondrion</location>
    </subcellularLocation>
</comment>
<reference evidence="7 8" key="1">
    <citation type="journal article" date="2007" name="Science">
        <title>Sea anemone genome reveals ancestral eumetazoan gene repertoire and genomic organization.</title>
        <authorList>
            <person name="Putnam N.H."/>
            <person name="Srivastava M."/>
            <person name="Hellsten U."/>
            <person name="Dirks B."/>
            <person name="Chapman J."/>
            <person name="Salamov A."/>
            <person name="Terry A."/>
            <person name="Shapiro H."/>
            <person name="Lindquist E."/>
            <person name="Kapitonov V.V."/>
            <person name="Jurka J."/>
            <person name="Genikhovich G."/>
            <person name="Grigoriev I.V."/>
            <person name="Lucas S.M."/>
            <person name="Steele R.E."/>
            <person name="Finnerty J.R."/>
            <person name="Technau U."/>
            <person name="Martindale M.Q."/>
            <person name="Rokhsar D.S."/>
        </authorList>
    </citation>
    <scope>NUCLEOTIDE SEQUENCE [LARGE SCALE GENOMIC DNA]</scope>
    <source>
        <strain evidence="8">CH2 X CH6</strain>
    </source>
</reference>
<dbReference type="Gene3D" id="3.30.830.10">
    <property type="entry name" value="Metalloenzyme, LuxS/M16 peptidase-like"/>
    <property type="match status" value="2"/>
</dbReference>
<evidence type="ECO:0000259" key="5">
    <source>
        <dbReference type="Pfam" id="PF00675"/>
    </source>
</evidence>
<evidence type="ECO:0000259" key="6">
    <source>
        <dbReference type="Pfam" id="PF05193"/>
    </source>
</evidence>
<dbReference type="InterPro" id="IPR011249">
    <property type="entry name" value="Metalloenz_LuxS/M16"/>
</dbReference>
<evidence type="ECO:0000256" key="3">
    <source>
        <dbReference type="ARBA" id="ARBA00023128"/>
    </source>
</evidence>
<dbReference type="InParanoid" id="A7S8C3"/>
<organism evidence="7 8">
    <name type="scientific">Nematostella vectensis</name>
    <name type="common">Starlet sea anemone</name>
    <dbReference type="NCBI Taxonomy" id="45351"/>
    <lineage>
        <taxon>Eukaryota</taxon>
        <taxon>Metazoa</taxon>
        <taxon>Cnidaria</taxon>
        <taxon>Anthozoa</taxon>
        <taxon>Hexacorallia</taxon>
        <taxon>Actiniaria</taxon>
        <taxon>Edwardsiidae</taxon>
        <taxon>Nematostella</taxon>
    </lineage>
</organism>
<dbReference type="GO" id="GO:0016020">
    <property type="term" value="C:membrane"/>
    <property type="evidence" value="ECO:0007669"/>
    <property type="project" value="UniProtKB-ARBA"/>
</dbReference>
<evidence type="ECO:0000256" key="2">
    <source>
        <dbReference type="ARBA" id="ARBA00022946"/>
    </source>
</evidence>
<dbReference type="AlphaFoldDB" id="A7S8C3"/>
<dbReference type="PANTHER" id="PTHR11851:SF226">
    <property type="entry name" value="CYTOCHROME B-C1 COMPLEX SUBUNIT 2, MITOCHONDRIAL"/>
    <property type="match status" value="1"/>
</dbReference>
<evidence type="ECO:0000256" key="1">
    <source>
        <dbReference type="ARBA" id="ARBA00004173"/>
    </source>
</evidence>
<dbReference type="Pfam" id="PF05193">
    <property type="entry name" value="Peptidase_M16_C"/>
    <property type="match status" value="1"/>
</dbReference>
<dbReference type="InterPro" id="IPR007863">
    <property type="entry name" value="Peptidase_M16_C"/>
</dbReference>
<gene>
    <name evidence="7" type="ORF">NEMVEDRAFT_v1g243534</name>
</gene>
<dbReference type="PhylomeDB" id="A7S8C3"/>
<evidence type="ECO:0000313" key="8">
    <source>
        <dbReference type="Proteomes" id="UP000001593"/>
    </source>
</evidence>
<feature type="domain" description="Peptidase M16 C-terminal" evidence="6">
    <location>
        <begin position="214"/>
        <end position="395"/>
    </location>
</feature>
<dbReference type="eggNOG" id="KOG2583">
    <property type="taxonomic scope" value="Eukaryota"/>
</dbReference>
<dbReference type="SUPFAM" id="SSF63411">
    <property type="entry name" value="LuxS/MPP-like metallohydrolase"/>
    <property type="match status" value="2"/>
</dbReference>
<dbReference type="Proteomes" id="UP000001593">
    <property type="component" value="Unassembled WGS sequence"/>
</dbReference>
<keyword evidence="2" id="KW-0809">Transit peptide</keyword>
<proteinExistence type="predicted"/>
<dbReference type="FunFam" id="3.30.830.10:FF:000021">
    <property type="entry name" value="Cytochrome b-c1 complex subunit 2"/>
    <property type="match status" value="1"/>
</dbReference>
<keyword evidence="3" id="KW-0496">Mitochondrion</keyword>
<dbReference type="EMBL" id="DS469597">
    <property type="protein sequence ID" value="EDO40076.1"/>
    <property type="molecule type" value="Genomic_DNA"/>
</dbReference>
<dbReference type="STRING" id="45351.A7S8C3"/>
<dbReference type="InterPro" id="IPR011765">
    <property type="entry name" value="Pept_M16_N"/>
</dbReference>
<keyword evidence="8" id="KW-1185">Reference proteome</keyword>
<dbReference type="GO" id="GO:0005739">
    <property type="term" value="C:mitochondrion"/>
    <property type="evidence" value="ECO:0000318"/>
    <property type="project" value="GO_Central"/>
</dbReference>
<dbReference type="HOGENOM" id="CLU_396042_0_0_1"/>
<dbReference type="GO" id="GO:0046872">
    <property type="term" value="F:metal ion binding"/>
    <property type="evidence" value="ECO:0007669"/>
    <property type="project" value="InterPro"/>
</dbReference>
<sequence length="696" mass="76691">MLPLRRAGPSIAGVIRKAGPSTQKLYASTAVPLNEPLTDIPAKGSVRERQTVQVTTLDNGLKVASLETYSPISRVGLFFDAGSRYETDSNLGITHMLRNAAYLSTPNRTAFRIARDAEQHGASLEATCTRDHLFFASDCVRDSVGAIIDSLAEVTLNGAYSPWDLEEAGERIRLDLAIANTQPQIGVLEELHKIAFRKNLGNSIYCLPHRISRISTKELLDFKGKHFVGKRMALVGVGIDHAQLVDHAKASLSSLPSSGEAVTKDPAKYHGGESLIHKPTSLVHATLAVQGAGLGSKDLLALGILQRVMGSTPSVKWGSNMASSRLNKAASEVAQGPFAVSALNMSYSDSGLFGCYFIASPAEIEKVMKASLGQFAKVAKGEVSDDELLRAKNQLKASLLMNNESGQTNFEDIGAQVLTTGSYSPASDAATMVDAISKADLLAPPLQASRGKLRLPRYPYTCAQEMPLGERVLIDVLLTRRPRNFRFLTRTTTRERTRLETFPESEERCTEYAWADMKLICTGVIVTFTVLELAGCQSLAGLISLDPASNEVPANLLKRPTQKPQKRKMSRKDRCCSLGREMAKIGEACVYATTLASIAPNNEHFHKMKTKIWIHPARPFKNVRLRKCKKYKVAYEKCCAYEADLIDQDLKRMLNRLQEFFEKRRRKGRRGKSKKRMIHGKTRQAKQLRKKTGQGI</sequence>
<protein>
    <submittedName>
        <fullName evidence="7">Uncharacterized protein</fullName>
    </submittedName>
</protein>
<dbReference type="PANTHER" id="PTHR11851">
    <property type="entry name" value="METALLOPROTEASE"/>
    <property type="match status" value="1"/>
</dbReference>
<dbReference type="FunFam" id="3.30.830.10:FF:000039">
    <property type="entry name" value="Ubiquinol-cytochrome c reductase core subunit 2"/>
    <property type="match status" value="1"/>
</dbReference>
<dbReference type="InterPro" id="IPR050361">
    <property type="entry name" value="MPP/UQCRC_Complex"/>
</dbReference>
<accession>A7S8C3</accession>
<evidence type="ECO:0000256" key="4">
    <source>
        <dbReference type="SAM" id="MobiDB-lite"/>
    </source>
</evidence>
<feature type="domain" description="Peptidase M16 N-terminal" evidence="5">
    <location>
        <begin position="62"/>
        <end position="206"/>
    </location>
</feature>
<feature type="region of interest" description="Disordered" evidence="4">
    <location>
        <begin position="663"/>
        <end position="696"/>
    </location>
</feature>
<evidence type="ECO:0000313" key="7">
    <source>
        <dbReference type="EMBL" id="EDO40076.1"/>
    </source>
</evidence>